<reference evidence="2 3" key="1">
    <citation type="submission" date="2015-03" db="EMBL/GenBank/DDBJ databases">
        <title>RNA-seq based gene annotation and comparative genomics of four Zymoseptoria species reveal species-specific pathogenicity related genes and transposable element activity.</title>
        <authorList>
            <person name="Grandaubert J."/>
            <person name="Bhattacharyya A."/>
            <person name="Stukenbrock E.H."/>
        </authorList>
    </citation>
    <scope>NUCLEOTIDE SEQUENCE [LARGE SCALE GENOMIC DNA]</scope>
    <source>
        <strain evidence="2 3">Zb18110</strain>
    </source>
</reference>
<dbReference type="GO" id="GO:0044550">
    <property type="term" value="P:secondary metabolite biosynthetic process"/>
    <property type="evidence" value="ECO:0007669"/>
    <property type="project" value="TreeGrafter"/>
</dbReference>
<evidence type="ECO:0000313" key="2">
    <source>
        <dbReference type="EMBL" id="KJY00882.1"/>
    </source>
</evidence>
<organism evidence="2 3">
    <name type="scientific">Zymoseptoria brevis</name>
    <dbReference type="NCBI Taxonomy" id="1047168"/>
    <lineage>
        <taxon>Eukaryota</taxon>
        <taxon>Fungi</taxon>
        <taxon>Dikarya</taxon>
        <taxon>Ascomycota</taxon>
        <taxon>Pezizomycotina</taxon>
        <taxon>Dothideomycetes</taxon>
        <taxon>Dothideomycetidae</taxon>
        <taxon>Mycosphaerellales</taxon>
        <taxon>Mycosphaerellaceae</taxon>
        <taxon>Zymoseptoria</taxon>
    </lineage>
</organism>
<dbReference type="AlphaFoldDB" id="A0A0F4GTZ1"/>
<keyword evidence="1 2" id="KW-0808">Transferase</keyword>
<proteinExistence type="predicted"/>
<dbReference type="InterPro" id="IPR050317">
    <property type="entry name" value="Plant_Fungal_Acyltransferase"/>
</dbReference>
<dbReference type="EMBL" id="LAFY01000300">
    <property type="protein sequence ID" value="KJY00882.1"/>
    <property type="molecule type" value="Genomic_DNA"/>
</dbReference>
<dbReference type="Gene3D" id="3.30.559.10">
    <property type="entry name" value="Chloramphenicol acetyltransferase-like domain"/>
    <property type="match status" value="2"/>
</dbReference>
<dbReference type="PANTHER" id="PTHR31642">
    <property type="entry name" value="TRICHOTHECENE 3-O-ACETYLTRANSFERASE"/>
    <property type="match status" value="1"/>
</dbReference>
<keyword evidence="3" id="KW-1185">Reference proteome</keyword>
<evidence type="ECO:0000313" key="3">
    <source>
        <dbReference type="Proteomes" id="UP000033647"/>
    </source>
</evidence>
<dbReference type="Pfam" id="PF02458">
    <property type="entry name" value="Transferase"/>
    <property type="match status" value="1"/>
</dbReference>
<name>A0A0F4GTZ1_9PEZI</name>
<dbReference type="STRING" id="1047168.A0A0F4GTZ1"/>
<dbReference type="GO" id="GO:0016747">
    <property type="term" value="F:acyltransferase activity, transferring groups other than amino-acyl groups"/>
    <property type="evidence" value="ECO:0007669"/>
    <property type="project" value="TreeGrafter"/>
</dbReference>
<dbReference type="Proteomes" id="UP000033647">
    <property type="component" value="Unassembled WGS sequence"/>
</dbReference>
<dbReference type="OrthoDB" id="444127at2759"/>
<protein>
    <submittedName>
        <fullName evidence="2">Transferase family protein</fullName>
    </submittedName>
</protein>
<dbReference type="InterPro" id="IPR023213">
    <property type="entry name" value="CAT-like_dom_sf"/>
</dbReference>
<evidence type="ECO:0000256" key="1">
    <source>
        <dbReference type="ARBA" id="ARBA00022679"/>
    </source>
</evidence>
<sequence>MKTKITSRSRILPATPQETQRQIALSAIDAWYTYRRSLPTIYFFQRSSQDQRKLASQFVDSLSKTLDIFPHLAGTVEPHSIDVKTHDDRIVTVKRPRLVWGSHDKDAGVEFLEAETSTTLEELLPPLNSASPALMWDRSGVPMNRLFPKASTSETLVRVQLTFLQCGGFTIAVDMDHGLADAHVVGLFMQYWSAVFGGKVPKHLPPVNYRPDLVARSVEEHPAPEEMIERAAQLTVRRPLLRDHPKSLPNLPAPLNGDTNTVKCMLHLPATTYNRITQNVQAAAGVHTTDQVAAAGFFWAAMNRARRSAGYAVDLHMAVSFRHSLGIPDGTLGSPAFAVMLRCSENTDSAAKLAATIMETLSQYDENAMRALIYQIGLEDSPDGSERPKTESENMFFSSAVRSGWSSVEFGSHRPVFLAPLLVRNNMFVMVESLDADGGDTTAWRDWYRGGVNIFFDVPEEVYEAMVSDPAFADFKKLRDM</sequence>
<accession>A0A0F4GTZ1</accession>
<dbReference type="PANTHER" id="PTHR31642:SF310">
    <property type="entry name" value="FATTY ALCOHOL:CAFFEOYL-COA ACYLTRANSFERASE"/>
    <property type="match status" value="1"/>
</dbReference>
<comment type="caution">
    <text evidence="2">The sequence shown here is derived from an EMBL/GenBank/DDBJ whole genome shotgun (WGS) entry which is preliminary data.</text>
</comment>
<gene>
    <name evidence="2" type="ORF">TI39_contig308g00008</name>
</gene>